<feature type="region of interest" description="Disordered" evidence="4">
    <location>
        <begin position="452"/>
        <end position="471"/>
    </location>
</feature>
<dbReference type="InterPro" id="IPR004089">
    <property type="entry name" value="MCPsignal_dom"/>
</dbReference>
<dbReference type="Pfam" id="PF00672">
    <property type="entry name" value="HAMP"/>
    <property type="match status" value="1"/>
</dbReference>
<evidence type="ECO:0000259" key="6">
    <source>
        <dbReference type="PROSITE" id="PS50111"/>
    </source>
</evidence>
<evidence type="ECO:0000313" key="9">
    <source>
        <dbReference type="Proteomes" id="UP000778523"/>
    </source>
</evidence>
<dbReference type="Proteomes" id="UP000778523">
    <property type="component" value="Unassembled WGS sequence"/>
</dbReference>
<protein>
    <submittedName>
        <fullName evidence="8">HAMP domain-containing protein</fullName>
    </submittedName>
</protein>
<dbReference type="SUPFAM" id="SSF58104">
    <property type="entry name" value="Methyl-accepting chemotaxis protein (MCP) signaling domain"/>
    <property type="match status" value="1"/>
</dbReference>
<dbReference type="Pfam" id="PF00015">
    <property type="entry name" value="MCPsignal"/>
    <property type="match status" value="1"/>
</dbReference>
<dbReference type="InterPro" id="IPR004090">
    <property type="entry name" value="Chemotax_Me-accpt_rcpt"/>
</dbReference>
<accession>A0ABX2IME0</accession>
<dbReference type="PROSITE" id="PS50885">
    <property type="entry name" value="HAMP"/>
    <property type="match status" value="1"/>
</dbReference>
<evidence type="ECO:0000313" key="8">
    <source>
        <dbReference type="EMBL" id="NSL55463.1"/>
    </source>
</evidence>
<feature type="transmembrane region" description="Helical" evidence="5">
    <location>
        <begin position="20"/>
        <end position="38"/>
    </location>
</feature>
<dbReference type="SMART" id="SM00304">
    <property type="entry name" value="HAMP"/>
    <property type="match status" value="1"/>
</dbReference>
<feature type="compositionally biased region" description="Polar residues" evidence="4">
    <location>
        <begin position="456"/>
        <end position="471"/>
    </location>
</feature>
<dbReference type="PROSITE" id="PS50111">
    <property type="entry name" value="CHEMOTAXIS_TRANSDUC_2"/>
    <property type="match status" value="1"/>
</dbReference>
<dbReference type="InterPro" id="IPR003660">
    <property type="entry name" value="HAMP_dom"/>
</dbReference>
<dbReference type="CDD" id="cd06225">
    <property type="entry name" value="HAMP"/>
    <property type="match status" value="1"/>
</dbReference>
<dbReference type="PANTHER" id="PTHR32089">
    <property type="entry name" value="METHYL-ACCEPTING CHEMOTAXIS PROTEIN MCPB"/>
    <property type="match status" value="1"/>
</dbReference>
<keyword evidence="5" id="KW-0812">Transmembrane</keyword>
<comment type="similarity">
    <text evidence="2">Belongs to the methyl-accepting chemotaxis (MCP) protein family.</text>
</comment>
<evidence type="ECO:0000256" key="5">
    <source>
        <dbReference type="SAM" id="Phobius"/>
    </source>
</evidence>
<dbReference type="Gene3D" id="1.10.287.950">
    <property type="entry name" value="Methyl-accepting chemotaxis protein"/>
    <property type="match status" value="1"/>
</dbReference>
<feature type="domain" description="Methyl-accepting transducer" evidence="6">
    <location>
        <begin position="402"/>
        <end position="638"/>
    </location>
</feature>
<evidence type="ECO:0000256" key="2">
    <source>
        <dbReference type="ARBA" id="ARBA00029447"/>
    </source>
</evidence>
<dbReference type="PRINTS" id="PR00260">
    <property type="entry name" value="CHEMTRNSDUCR"/>
</dbReference>
<dbReference type="RefSeq" id="WP_170021860.1">
    <property type="nucleotide sequence ID" value="NZ_JABCSC020000002.1"/>
</dbReference>
<feature type="transmembrane region" description="Helical" evidence="5">
    <location>
        <begin position="321"/>
        <end position="344"/>
    </location>
</feature>
<organism evidence="8 9">
    <name type="scientific">Uliginosibacterium aquaticum</name>
    <dbReference type="NCBI Taxonomy" id="2731212"/>
    <lineage>
        <taxon>Bacteria</taxon>
        <taxon>Pseudomonadati</taxon>
        <taxon>Pseudomonadota</taxon>
        <taxon>Betaproteobacteria</taxon>
        <taxon>Rhodocyclales</taxon>
        <taxon>Zoogloeaceae</taxon>
        <taxon>Uliginosibacterium</taxon>
    </lineage>
</organism>
<gene>
    <name evidence="8" type="ORF">HJ583_010545</name>
</gene>
<evidence type="ECO:0000256" key="3">
    <source>
        <dbReference type="PROSITE-ProRule" id="PRU00284"/>
    </source>
</evidence>
<keyword evidence="9" id="KW-1185">Reference proteome</keyword>
<keyword evidence="5" id="KW-0472">Membrane</keyword>
<dbReference type="PANTHER" id="PTHR32089:SF112">
    <property type="entry name" value="LYSOZYME-LIKE PROTEIN-RELATED"/>
    <property type="match status" value="1"/>
</dbReference>
<evidence type="ECO:0000256" key="1">
    <source>
        <dbReference type="ARBA" id="ARBA00023224"/>
    </source>
</evidence>
<comment type="caution">
    <text evidence="8">The sequence shown here is derived from an EMBL/GenBank/DDBJ whole genome shotgun (WGS) entry which is preliminary data.</text>
</comment>
<reference evidence="8 9" key="1">
    <citation type="submission" date="2020-06" db="EMBL/GenBank/DDBJ databases">
        <title>Draft genome of Uliginosibacterium sp. IMCC34675.</title>
        <authorList>
            <person name="Song J."/>
        </authorList>
    </citation>
    <scope>NUCLEOTIDE SEQUENCE [LARGE SCALE GENOMIC DNA]</scope>
    <source>
        <strain evidence="8 9">IMCC34675</strain>
    </source>
</reference>
<name>A0ABX2IME0_9RHOO</name>
<evidence type="ECO:0000256" key="4">
    <source>
        <dbReference type="SAM" id="MobiDB-lite"/>
    </source>
</evidence>
<keyword evidence="5" id="KW-1133">Transmembrane helix</keyword>
<sequence>MKTLLAPLLRLFKHLNWNLKFAIVGSFALIVMVLLVSLSSSHEFRTWQTAKAEREGLAMFEPTLEFLLLLQQHRGMSAGALGGNAAMRAGLDKKTPEVEQAARAFASAAQATPAAWALQQPARTIMDDWQKLREGGIALPGPQNFAAHTQTINALIKLVQQLNDVSGLALDPEAHTYYAIAALTMYMPEVTERLGKLRGAANGILAAKQINDNQREALSALSGELALMWQQMRSALHFASQQDADARKHFETFSAQMDTEVAEARKLTREEVLSARFGIEPAEWWKRLTDSIGLLVKDGKGYYLPRLREQLDARASSAGRMMLLVIGGSGAGALLLLLGLATLYHSLREGLDELSAGTQAMSQGDFTQRMALDSRDELGCVATGFNTMCDRVEDVLRMVQNDAQHLQTAAAALTAGAAKVSDDAEQQSSSASAMAAAVEQMSVSLGEISHYAGDTESASSESRQRATESNQMVSQVVTEMSSIASVVEGSAASIRKLGERSEEIAHMISVIREIADQTNLLALNAAIEAARAGEQGRGFAVVADEVRKLAERTTQASNEIVRTVNAIRQDTAAAAAGMEQGVARVQQGSQLSAASGERMLAVCSSADRVLASVAEINTALREHRSTNESVAQNVEHIARMSEHVYAEVSEAARTASELNKLADELLRSVANFRVRTR</sequence>
<dbReference type="EMBL" id="JABCSC020000002">
    <property type="protein sequence ID" value="NSL55463.1"/>
    <property type="molecule type" value="Genomic_DNA"/>
</dbReference>
<proteinExistence type="inferred from homology"/>
<dbReference type="CDD" id="cd11386">
    <property type="entry name" value="MCP_signal"/>
    <property type="match status" value="1"/>
</dbReference>
<feature type="domain" description="HAMP" evidence="7">
    <location>
        <begin position="345"/>
        <end position="397"/>
    </location>
</feature>
<dbReference type="SMART" id="SM00283">
    <property type="entry name" value="MA"/>
    <property type="match status" value="1"/>
</dbReference>
<keyword evidence="1 3" id="KW-0807">Transducer</keyword>
<evidence type="ECO:0000259" key="7">
    <source>
        <dbReference type="PROSITE" id="PS50885"/>
    </source>
</evidence>